<evidence type="ECO:0000313" key="1">
    <source>
        <dbReference type="EMBL" id="TXS31246.1"/>
    </source>
</evidence>
<organism evidence="1">
    <name type="scientific">Streptomyces sp. gb1(2016)</name>
    <dbReference type="NCBI Taxonomy" id="1828321"/>
    <lineage>
        <taxon>Bacteria</taxon>
        <taxon>Bacillati</taxon>
        <taxon>Actinomycetota</taxon>
        <taxon>Actinomycetes</taxon>
        <taxon>Kitasatosporales</taxon>
        <taxon>Streptomycetaceae</taxon>
        <taxon>Streptomyces</taxon>
    </lineage>
</organism>
<dbReference type="AlphaFoldDB" id="A0A652L5Y2"/>
<reference evidence="1" key="1">
    <citation type="submission" date="2018-10" db="EMBL/GenBank/DDBJ databases">
        <authorList>
            <person name="Hariharan J."/>
            <person name="Choudoir M.J."/>
            <person name="Diebold P."/>
            <person name="Panke-Buisse K."/>
            <person name="Campbell A.N."/>
            <person name="Buckley D.H."/>
        </authorList>
    </citation>
    <scope>NUCLEOTIDE SEQUENCE</scope>
    <source>
        <strain evidence="1">Gb1</strain>
    </source>
</reference>
<proteinExistence type="predicted"/>
<accession>A0A652L5Y2</accession>
<comment type="caution">
    <text evidence="1">The sequence shown here is derived from an EMBL/GenBank/DDBJ whole genome shotgun (WGS) entry which is preliminary data.</text>
</comment>
<name>A0A652L5Y2_9ACTN</name>
<gene>
    <name evidence="1" type="ORF">EAO74_10005</name>
</gene>
<protein>
    <submittedName>
        <fullName evidence="1">DUF4331 domain-containing protein</fullName>
    </submittedName>
</protein>
<dbReference type="Pfam" id="PF14224">
    <property type="entry name" value="DUF4331"/>
    <property type="match status" value="1"/>
</dbReference>
<dbReference type="EMBL" id="RDBM01000034">
    <property type="protein sequence ID" value="TXS31246.1"/>
    <property type="molecule type" value="Genomic_DNA"/>
</dbReference>
<dbReference type="InterPro" id="IPR025566">
    <property type="entry name" value="DUF4331"/>
</dbReference>
<sequence>MSHHLDSPLARQDPRLDITDLFVFRGERGTVFISNHSHSLAGEDIPRGFQPEGMYEFKIDGDGDAVEDLTFRFTFGERGEDGVQSYELRRLVGSDAGDPSASGTVVARGRSEQSVDVEGGSRAWVGKASDPFFIDPDVLKAAGSAFQNGTALDLSHWDSAEAKNLFAGHTVYSIVLEVPDGELLPITQEGNIGVWALTSLATDSGGWGPINRAGLPMIHPLFAQLNDSLGNHLNTNKPADDLHLHGSTIADMVAAVVSAYGTAENPEAYARVFVDRLFPNMLPYGIGTQASYGFASWNGRTLTDNTPDVMLTLACNHPIAQGISKDSVATPVSRKFPYVPPTPPGSV</sequence>